<evidence type="ECO:0000259" key="1">
    <source>
        <dbReference type="Pfam" id="PF07969"/>
    </source>
</evidence>
<dbReference type="Proteomes" id="UP000326936">
    <property type="component" value="Plasmid pTHAF100_a"/>
</dbReference>
<keyword evidence="2" id="KW-0614">Plasmid</keyword>
<dbReference type="SUPFAM" id="SSF51338">
    <property type="entry name" value="Composite domain of metallo-dependent hydrolases"/>
    <property type="match status" value="1"/>
</dbReference>
<evidence type="ECO:0000313" key="3">
    <source>
        <dbReference type="Proteomes" id="UP000326936"/>
    </source>
</evidence>
<gene>
    <name evidence="2" type="ORF">FIV01_16700</name>
</gene>
<dbReference type="InterPro" id="IPR032466">
    <property type="entry name" value="Metal_Hydrolase"/>
</dbReference>
<dbReference type="InterPro" id="IPR011059">
    <property type="entry name" value="Metal-dep_hydrolase_composite"/>
</dbReference>
<keyword evidence="3" id="KW-1185">Reference proteome</keyword>
<dbReference type="Gene3D" id="3.20.20.140">
    <property type="entry name" value="Metal-dependent hydrolases"/>
    <property type="match status" value="1"/>
</dbReference>
<accession>A0A5P9CPA7</accession>
<dbReference type="PANTHER" id="PTHR22642">
    <property type="entry name" value="IMIDAZOLONEPROPIONASE"/>
    <property type="match status" value="1"/>
</dbReference>
<name>A0A5P9CPA7_9VIBR</name>
<feature type="domain" description="Amidohydrolase 3" evidence="1">
    <location>
        <begin position="2"/>
        <end position="153"/>
    </location>
</feature>
<reference evidence="2 3" key="1">
    <citation type="submission" date="2019-10" db="EMBL/GenBank/DDBJ databases">
        <title>Complete genome sequence of Vibrio sp. strain THAF100, isolated from non-filtered water from the water column of tank 6 of a marine aquarium containing stony-coral fragments. Water maintained at 26 degree C.</title>
        <authorList>
            <person name="Ruckert C."/>
            <person name="Franco A."/>
            <person name="Kalinowski J."/>
            <person name="Glaeser S."/>
        </authorList>
    </citation>
    <scope>NUCLEOTIDE SEQUENCE [LARGE SCALE GENOMIC DNA]</scope>
    <source>
        <strain evidence="2 3">THAF100</strain>
        <plasmid evidence="3">pthaf100_a</plasmid>
    </source>
</reference>
<proteinExistence type="predicted"/>
<dbReference type="GO" id="GO:0016810">
    <property type="term" value="F:hydrolase activity, acting on carbon-nitrogen (but not peptide) bonds"/>
    <property type="evidence" value="ECO:0007669"/>
    <property type="project" value="InterPro"/>
</dbReference>
<dbReference type="PANTHER" id="PTHR22642:SF2">
    <property type="entry name" value="PROTEIN LONG AFTER FAR-RED 3"/>
    <property type="match status" value="1"/>
</dbReference>
<dbReference type="EMBL" id="CP045351">
    <property type="protein sequence ID" value="QFT28030.1"/>
    <property type="molecule type" value="Genomic_DNA"/>
</dbReference>
<organism evidence="2 3">
    <name type="scientific">Vibrio aquimaris</name>
    <dbReference type="NCBI Taxonomy" id="2587862"/>
    <lineage>
        <taxon>Bacteria</taxon>
        <taxon>Pseudomonadati</taxon>
        <taxon>Pseudomonadota</taxon>
        <taxon>Gammaproteobacteria</taxon>
        <taxon>Vibrionales</taxon>
        <taxon>Vibrionaceae</taxon>
        <taxon>Vibrio</taxon>
    </lineage>
</organism>
<evidence type="ECO:0000313" key="2">
    <source>
        <dbReference type="EMBL" id="QFT28030.1"/>
    </source>
</evidence>
<dbReference type="SUPFAM" id="SSF51556">
    <property type="entry name" value="Metallo-dependent hydrolases"/>
    <property type="match status" value="1"/>
</dbReference>
<dbReference type="KEGG" id="vaq:FIV01_16700"/>
<dbReference type="Pfam" id="PF07969">
    <property type="entry name" value="Amidohydro_3"/>
    <property type="match status" value="1"/>
</dbReference>
<sequence>MVNSRDIKRFSELEVTADFQVGSDYIAYNDYKWAEAFVGAKRARTMMNLRSFFNLGVNASLSGNWNVHDINPLVGIENSLMMESTGLPTVEDAIDSYTINAAKSLGISDLTGSIEVGKAADFVVLSHDITQSEIESIAQTEVWMTLVAGRIVFDIDVSD</sequence>
<protein>
    <submittedName>
        <fullName evidence="2">Imidazolonepropionase</fullName>
    </submittedName>
</protein>
<geneLocation type="plasmid" evidence="3">
    <name>pthaf100_a</name>
</geneLocation>
<dbReference type="InterPro" id="IPR013108">
    <property type="entry name" value="Amidohydro_3"/>
</dbReference>
<dbReference type="AlphaFoldDB" id="A0A5P9CPA7"/>